<sequence length="214" mass="24171">MQIKGRINVLKQFSVMLGVLLLSGCSFLYEDASESAQGEAVIDTTAADEPWMTGEFEAVNQHGEDVTSADLEGEWWLAKTIFTRCPTVCNVMSPNMAELQQEMEEAGVEARIVSFTVDPEFDTPEQLESYGESYGADFDSWDFLTGYEREDIQTYALDSFKAQVQEIPEQNDIMHPIRFFFVNPEGQVVRMYAGEDSFDAEVTVEDMQSVMEEN</sequence>
<feature type="binding site" evidence="3">
    <location>
        <position position="85"/>
    </location>
    <ligand>
        <name>Cu cation</name>
        <dbReference type="ChEBI" id="CHEBI:23378"/>
    </ligand>
</feature>
<dbReference type="PROSITE" id="PS51352">
    <property type="entry name" value="THIOREDOXIN_2"/>
    <property type="match status" value="1"/>
</dbReference>
<evidence type="ECO:0000256" key="3">
    <source>
        <dbReference type="PIRSR" id="PIRSR603782-1"/>
    </source>
</evidence>
<name>A0A969PTG4_9BACI</name>
<dbReference type="InterPro" id="IPR013766">
    <property type="entry name" value="Thioredoxin_domain"/>
</dbReference>
<dbReference type="PANTHER" id="PTHR12151:SF25">
    <property type="entry name" value="LINALOOL DEHYDRATASE_ISOMERASE DOMAIN-CONTAINING PROTEIN"/>
    <property type="match status" value="1"/>
</dbReference>
<dbReference type="SUPFAM" id="SSF52833">
    <property type="entry name" value="Thioredoxin-like"/>
    <property type="match status" value="1"/>
</dbReference>
<feature type="binding site" evidence="3">
    <location>
        <position position="89"/>
    </location>
    <ligand>
        <name>Cu cation</name>
        <dbReference type="ChEBI" id="CHEBI:23378"/>
    </ligand>
</feature>
<dbReference type="CDD" id="cd02968">
    <property type="entry name" value="SCO"/>
    <property type="match status" value="1"/>
</dbReference>
<dbReference type="PANTHER" id="PTHR12151">
    <property type="entry name" value="ELECTRON TRANSPORT PROTIN SCO1/SENC FAMILY MEMBER"/>
    <property type="match status" value="1"/>
</dbReference>
<organism evidence="7 8">
    <name type="scientific">Alkalicoccus luteus</name>
    <dbReference type="NCBI Taxonomy" id="1237094"/>
    <lineage>
        <taxon>Bacteria</taxon>
        <taxon>Bacillati</taxon>
        <taxon>Bacillota</taxon>
        <taxon>Bacilli</taxon>
        <taxon>Bacillales</taxon>
        <taxon>Bacillaceae</taxon>
        <taxon>Alkalicoccus</taxon>
    </lineage>
</organism>
<reference evidence="7 8" key="1">
    <citation type="submission" date="2020-03" db="EMBL/GenBank/DDBJ databases">
        <title>Assessment of the enzymatic potential of alkaline-tolerant lipase obtained from Bacillus luteus H11 (technogenic soil) for the bioremediation of saline soils contaminated with petroleum substances.</title>
        <authorList>
            <person name="Kalwasinska A."/>
        </authorList>
    </citation>
    <scope>NUCLEOTIDE SEQUENCE [LARGE SCALE GENOMIC DNA]</scope>
    <source>
        <strain evidence="7 8">H11</strain>
    </source>
</reference>
<keyword evidence="4" id="KW-1015">Disulfide bond</keyword>
<keyword evidence="5" id="KW-0732">Signal</keyword>
<feature type="domain" description="Thioredoxin" evidence="6">
    <location>
        <begin position="35"/>
        <end position="214"/>
    </location>
</feature>
<proteinExistence type="inferred from homology"/>
<accession>A0A969PTG4</accession>
<feature type="signal peptide" evidence="5">
    <location>
        <begin position="1"/>
        <end position="28"/>
    </location>
</feature>
<dbReference type="PROSITE" id="PS51257">
    <property type="entry name" value="PROKAR_LIPOPROTEIN"/>
    <property type="match status" value="1"/>
</dbReference>
<keyword evidence="3" id="KW-0479">Metal-binding</keyword>
<dbReference type="Proteomes" id="UP000752012">
    <property type="component" value="Unassembled WGS sequence"/>
</dbReference>
<dbReference type="GO" id="GO:0046872">
    <property type="term" value="F:metal ion binding"/>
    <property type="evidence" value="ECO:0007669"/>
    <property type="project" value="UniProtKB-KW"/>
</dbReference>
<evidence type="ECO:0000256" key="4">
    <source>
        <dbReference type="PIRSR" id="PIRSR603782-2"/>
    </source>
</evidence>
<evidence type="ECO:0000256" key="5">
    <source>
        <dbReference type="SAM" id="SignalP"/>
    </source>
</evidence>
<evidence type="ECO:0000313" key="8">
    <source>
        <dbReference type="Proteomes" id="UP000752012"/>
    </source>
</evidence>
<gene>
    <name evidence="7" type="ORF">HCN83_08330</name>
</gene>
<feature type="chain" id="PRO_5039194240" evidence="5">
    <location>
        <begin position="29"/>
        <end position="214"/>
    </location>
</feature>
<dbReference type="EMBL" id="JAATHJ010000009">
    <property type="protein sequence ID" value="NJP37593.1"/>
    <property type="molecule type" value="Genomic_DNA"/>
</dbReference>
<keyword evidence="8" id="KW-1185">Reference proteome</keyword>
<feature type="disulfide bond" description="Redox-active" evidence="4">
    <location>
        <begin position="85"/>
        <end position="89"/>
    </location>
</feature>
<dbReference type="InterPro" id="IPR036249">
    <property type="entry name" value="Thioredoxin-like_sf"/>
</dbReference>
<dbReference type="Gene3D" id="3.40.30.10">
    <property type="entry name" value="Glutaredoxin"/>
    <property type="match status" value="1"/>
</dbReference>
<feature type="binding site" evidence="3">
    <location>
        <position position="175"/>
    </location>
    <ligand>
        <name>Cu cation</name>
        <dbReference type="ChEBI" id="CHEBI:23378"/>
    </ligand>
</feature>
<dbReference type="InterPro" id="IPR003782">
    <property type="entry name" value="SCO1/SenC"/>
</dbReference>
<comment type="caution">
    <text evidence="7">The sequence shown here is derived from an EMBL/GenBank/DDBJ whole genome shotgun (WGS) entry which is preliminary data.</text>
</comment>
<evidence type="ECO:0000256" key="2">
    <source>
        <dbReference type="ARBA" id="ARBA00023008"/>
    </source>
</evidence>
<protein>
    <submittedName>
        <fullName evidence="7">SCO family protein</fullName>
    </submittedName>
</protein>
<evidence type="ECO:0000313" key="7">
    <source>
        <dbReference type="EMBL" id="NJP37593.1"/>
    </source>
</evidence>
<dbReference type="AlphaFoldDB" id="A0A969PTG4"/>
<dbReference type="Pfam" id="PF02630">
    <property type="entry name" value="SCO1-SenC"/>
    <property type="match status" value="1"/>
</dbReference>
<comment type="similarity">
    <text evidence="1">Belongs to the SCO1/2 family.</text>
</comment>
<evidence type="ECO:0000259" key="6">
    <source>
        <dbReference type="PROSITE" id="PS51352"/>
    </source>
</evidence>
<evidence type="ECO:0000256" key="1">
    <source>
        <dbReference type="ARBA" id="ARBA00010996"/>
    </source>
</evidence>
<keyword evidence="2 3" id="KW-0186">Copper</keyword>